<accession>A0A517XYJ2</accession>
<dbReference type="InterPro" id="IPR050465">
    <property type="entry name" value="UPF0194_transport"/>
</dbReference>
<keyword evidence="3" id="KW-0472">Membrane</keyword>
<evidence type="ECO:0000256" key="2">
    <source>
        <dbReference type="ARBA" id="ARBA00023054"/>
    </source>
</evidence>
<dbReference type="GO" id="GO:0030313">
    <property type="term" value="C:cell envelope"/>
    <property type="evidence" value="ECO:0007669"/>
    <property type="project" value="UniProtKB-SubCell"/>
</dbReference>
<dbReference type="NCBIfam" id="TIGR02971">
    <property type="entry name" value="heterocyst_DevB"/>
    <property type="match status" value="1"/>
</dbReference>
<keyword evidence="3" id="KW-0812">Transmembrane</keyword>
<evidence type="ECO:0000256" key="1">
    <source>
        <dbReference type="ARBA" id="ARBA00004196"/>
    </source>
</evidence>
<evidence type="ECO:0000256" key="3">
    <source>
        <dbReference type="SAM" id="Phobius"/>
    </source>
</evidence>
<dbReference type="PANTHER" id="PTHR32347">
    <property type="entry name" value="EFFLUX SYSTEM COMPONENT YKNX-RELATED"/>
    <property type="match status" value="1"/>
</dbReference>
<evidence type="ECO:0000313" key="4">
    <source>
        <dbReference type="EMBL" id="QDU22538.1"/>
    </source>
</evidence>
<protein>
    <submittedName>
        <fullName evidence="4">Uncharacterized protein</fullName>
    </submittedName>
</protein>
<comment type="subcellular location">
    <subcellularLocation>
        <location evidence="1">Cell envelope</location>
    </subcellularLocation>
</comment>
<dbReference type="InterPro" id="IPR014315">
    <property type="entry name" value="ABC_heterocyst_DevB"/>
</dbReference>
<feature type="transmembrane region" description="Helical" evidence="3">
    <location>
        <begin position="9"/>
        <end position="30"/>
    </location>
</feature>
<organism evidence="4 5">
    <name type="scientific">Urbifossiella limnaea</name>
    <dbReference type="NCBI Taxonomy" id="2528023"/>
    <lineage>
        <taxon>Bacteria</taxon>
        <taxon>Pseudomonadati</taxon>
        <taxon>Planctomycetota</taxon>
        <taxon>Planctomycetia</taxon>
        <taxon>Gemmatales</taxon>
        <taxon>Gemmataceae</taxon>
        <taxon>Urbifossiella</taxon>
    </lineage>
</organism>
<sequence>MVRRDARAWVTLLVVLVAFAAGGAVVYYLFLPAPVVQPHSGRTDGPAPTRVAALGRIQPAGGVVPVYGPPGDRLSEMRPLAPGDKLKAGDAIAVLASRDIRAAEVKVAEVQLAEAKAAVAAATEAGAKKIAAAKAEIASAQAGEKADLAALDAKASLVVKQRDAAARQLARIADARAAGARIADEDLDKVRLLIDQADAELTATTAAREKAAATYAGSRTAAEARVKAAEAELAEAEARAPVKSGEEKLTVARKALELATLTAPVDGVVLRVAGRAGQPTGAGEPVLQMAALGDMVVVAEVYESDVDRLSEWVKAGPVPVEITHPALPRPLKGVLKSESDVARMIARNQVFPLGPREDADRRVVEVTARLDAGSAPVAARFVGLQVTAAFAPAR</sequence>
<proteinExistence type="predicted"/>
<reference evidence="4 5" key="1">
    <citation type="submission" date="2019-02" db="EMBL/GenBank/DDBJ databases">
        <title>Deep-cultivation of Planctomycetes and their phenomic and genomic characterization uncovers novel biology.</title>
        <authorList>
            <person name="Wiegand S."/>
            <person name="Jogler M."/>
            <person name="Boedeker C."/>
            <person name="Pinto D."/>
            <person name="Vollmers J."/>
            <person name="Rivas-Marin E."/>
            <person name="Kohn T."/>
            <person name="Peeters S.H."/>
            <person name="Heuer A."/>
            <person name="Rast P."/>
            <person name="Oberbeckmann S."/>
            <person name="Bunk B."/>
            <person name="Jeske O."/>
            <person name="Meyerdierks A."/>
            <person name="Storesund J.E."/>
            <person name="Kallscheuer N."/>
            <person name="Luecker S."/>
            <person name="Lage O.M."/>
            <person name="Pohl T."/>
            <person name="Merkel B.J."/>
            <person name="Hornburger P."/>
            <person name="Mueller R.-W."/>
            <person name="Bruemmer F."/>
            <person name="Labrenz M."/>
            <person name="Spormann A.M."/>
            <person name="Op den Camp H."/>
            <person name="Overmann J."/>
            <person name="Amann R."/>
            <person name="Jetten M.S.M."/>
            <person name="Mascher T."/>
            <person name="Medema M.H."/>
            <person name="Devos D.P."/>
            <person name="Kaster A.-K."/>
            <person name="Ovreas L."/>
            <person name="Rohde M."/>
            <person name="Galperin M.Y."/>
            <person name="Jogler C."/>
        </authorList>
    </citation>
    <scope>NUCLEOTIDE SEQUENCE [LARGE SCALE GENOMIC DNA]</scope>
    <source>
        <strain evidence="4 5">ETA_A1</strain>
    </source>
</reference>
<dbReference type="Proteomes" id="UP000319576">
    <property type="component" value="Chromosome"/>
</dbReference>
<dbReference type="KEGG" id="uli:ETAA1_45200"/>
<keyword evidence="2" id="KW-0175">Coiled coil</keyword>
<dbReference type="AlphaFoldDB" id="A0A517XYJ2"/>
<name>A0A517XYJ2_9BACT</name>
<keyword evidence="5" id="KW-1185">Reference proteome</keyword>
<dbReference type="EMBL" id="CP036273">
    <property type="protein sequence ID" value="QDU22538.1"/>
    <property type="molecule type" value="Genomic_DNA"/>
</dbReference>
<dbReference type="RefSeq" id="WP_202920325.1">
    <property type="nucleotide sequence ID" value="NZ_CP036273.1"/>
</dbReference>
<evidence type="ECO:0000313" key="5">
    <source>
        <dbReference type="Proteomes" id="UP000319576"/>
    </source>
</evidence>
<dbReference type="PANTHER" id="PTHR32347:SF27">
    <property type="entry name" value="RND EFFLUX PUMP MEMBRANE FUSION PROTEIN BARREL-SANDWICH DOMAIN-CONTAINING PROTEIN"/>
    <property type="match status" value="1"/>
</dbReference>
<gene>
    <name evidence="4" type="ORF">ETAA1_45200</name>
</gene>
<keyword evidence="3" id="KW-1133">Transmembrane helix</keyword>